<evidence type="ECO:0000256" key="14">
    <source>
        <dbReference type="ARBA" id="ARBA00023015"/>
    </source>
</evidence>
<dbReference type="GO" id="GO:0030014">
    <property type="term" value="C:CCR4-NOT complex"/>
    <property type="evidence" value="ECO:0007669"/>
    <property type="project" value="InterPro"/>
</dbReference>
<evidence type="ECO:0000256" key="17">
    <source>
        <dbReference type="ARBA" id="ARBA00025148"/>
    </source>
</evidence>
<reference evidence="18 19" key="1">
    <citation type="submission" date="2019-01" db="EMBL/GenBank/DDBJ databases">
        <title>Sequencing of cultivated peanut Arachis hypogaea provides insights into genome evolution and oil improvement.</title>
        <authorList>
            <person name="Chen X."/>
        </authorList>
    </citation>
    <scope>NUCLEOTIDE SEQUENCE [LARGE SCALE GENOMIC DNA]</scope>
    <source>
        <strain evidence="19">cv. Fuhuasheng</strain>
        <tissue evidence="18">Leaves</tissue>
    </source>
</reference>
<evidence type="ECO:0000256" key="5">
    <source>
        <dbReference type="ARBA" id="ARBA00008372"/>
    </source>
</evidence>
<evidence type="ECO:0000256" key="12">
    <source>
        <dbReference type="ARBA" id="ARBA00022839"/>
    </source>
</evidence>
<dbReference type="GO" id="GO:0005737">
    <property type="term" value="C:cytoplasm"/>
    <property type="evidence" value="ECO:0007669"/>
    <property type="project" value="UniProtKB-SubCell"/>
</dbReference>
<dbReference type="GO" id="GO:0005634">
    <property type="term" value="C:nucleus"/>
    <property type="evidence" value="ECO:0007669"/>
    <property type="project" value="UniProtKB-SubCell"/>
</dbReference>
<evidence type="ECO:0000313" key="19">
    <source>
        <dbReference type="Proteomes" id="UP000289738"/>
    </source>
</evidence>
<dbReference type="InterPro" id="IPR012337">
    <property type="entry name" value="RNaseH-like_sf"/>
</dbReference>
<keyword evidence="15" id="KW-0804">Transcription</keyword>
<keyword evidence="12" id="KW-0269">Exonuclease</keyword>
<accession>A0A445DIM3</accession>
<dbReference type="Pfam" id="PF04857">
    <property type="entry name" value="CAF1"/>
    <property type="match status" value="2"/>
</dbReference>
<keyword evidence="19" id="KW-1185">Reference proteome</keyword>
<dbReference type="GO" id="GO:0004535">
    <property type="term" value="F:poly(A)-specific ribonuclease activity"/>
    <property type="evidence" value="ECO:0007669"/>
    <property type="project" value="UniProtKB-EC"/>
</dbReference>
<sequence length="279" mass="31749">MDSSTKPVVVRQVWASNLESEFALLEQILPCYCHVAFDTEFPGFIHVSEKNCHYSKLPPSYTYKLVKANVDSLKLIQLGLALSNYAGHLPDLGTDSYYVWEFNFKGLDVDRDHHNPDAIQLLAEQGIDFAQIKEEGIPIGAFRRLFLRSRFMFSRLNLTWVTFHSTYDFGYMVKVLTGRKLPNDLDVFKVVVSELFGSSVYDMKHMIKFCRGINVGGLEKLAKSLKVDRVAGNSHQAGSDSLLTIQTFFKLRDLYFTADNCDEQDCLNINSFVNILFGL</sequence>
<comment type="subcellular location">
    <subcellularLocation>
        <location evidence="4">Cytoplasm</location>
    </subcellularLocation>
    <subcellularLocation>
        <location evidence="3">Nucleus</location>
    </subcellularLocation>
</comment>
<dbReference type="Gene3D" id="3.30.420.10">
    <property type="entry name" value="Ribonuclease H-like superfamily/Ribonuclease H"/>
    <property type="match status" value="1"/>
</dbReference>
<keyword evidence="13" id="KW-0694">RNA-binding</keyword>
<gene>
    <name evidence="18" type="ORF">Ahy_A04g020811</name>
</gene>
<keyword evidence="10" id="KW-0479">Metal-binding</keyword>
<evidence type="ECO:0000313" key="18">
    <source>
        <dbReference type="EMBL" id="RYR63034.1"/>
    </source>
</evidence>
<comment type="cofactor">
    <cofactor evidence="2">
        <name>a divalent metal cation</name>
        <dbReference type="ChEBI" id="CHEBI:60240"/>
    </cofactor>
</comment>
<evidence type="ECO:0000256" key="2">
    <source>
        <dbReference type="ARBA" id="ARBA00001968"/>
    </source>
</evidence>
<dbReference type="EC" id="3.1.13.4" evidence="7"/>
<dbReference type="InterPro" id="IPR039637">
    <property type="entry name" value="CNOT7/CNOT8/Pop2"/>
</dbReference>
<keyword evidence="16" id="KW-0539">Nucleus</keyword>
<evidence type="ECO:0000256" key="13">
    <source>
        <dbReference type="ARBA" id="ARBA00022884"/>
    </source>
</evidence>
<dbReference type="GO" id="GO:0046872">
    <property type="term" value="F:metal ion binding"/>
    <property type="evidence" value="ECO:0007669"/>
    <property type="project" value="UniProtKB-KW"/>
</dbReference>
<evidence type="ECO:0000256" key="9">
    <source>
        <dbReference type="ARBA" id="ARBA00022722"/>
    </source>
</evidence>
<dbReference type="InterPro" id="IPR006941">
    <property type="entry name" value="RNase_CAF1"/>
</dbReference>
<evidence type="ECO:0000256" key="8">
    <source>
        <dbReference type="ARBA" id="ARBA00022490"/>
    </source>
</evidence>
<keyword evidence="11" id="KW-0378">Hydrolase</keyword>
<protein>
    <recommendedName>
        <fullName evidence="7">poly(A)-specific ribonuclease</fullName>
        <ecNumber evidence="7">3.1.13.4</ecNumber>
    </recommendedName>
</protein>
<evidence type="ECO:0000256" key="3">
    <source>
        <dbReference type="ARBA" id="ARBA00004123"/>
    </source>
</evidence>
<evidence type="ECO:0000256" key="7">
    <source>
        <dbReference type="ARBA" id="ARBA00012161"/>
    </source>
</evidence>
<comment type="function">
    <text evidence="17">Ubiquitous transcription factor required for a diverse set of processes. It is a component of the CCR4 complex involved in the control of gene expression.</text>
</comment>
<dbReference type="InterPro" id="IPR036397">
    <property type="entry name" value="RNaseH_sf"/>
</dbReference>
<evidence type="ECO:0000256" key="10">
    <source>
        <dbReference type="ARBA" id="ARBA00022723"/>
    </source>
</evidence>
<keyword evidence="9" id="KW-0540">Nuclease</keyword>
<dbReference type="OrthoDB" id="1164111at2759"/>
<dbReference type="SUPFAM" id="SSF53098">
    <property type="entry name" value="Ribonuclease H-like"/>
    <property type="match status" value="1"/>
</dbReference>
<evidence type="ECO:0000256" key="16">
    <source>
        <dbReference type="ARBA" id="ARBA00023242"/>
    </source>
</evidence>
<keyword evidence="8" id="KW-0963">Cytoplasm</keyword>
<proteinExistence type="inferred from homology"/>
<evidence type="ECO:0000256" key="11">
    <source>
        <dbReference type="ARBA" id="ARBA00022801"/>
    </source>
</evidence>
<comment type="subunit">
    <text evidence="6">Component of the CCR4-NOT complex, at least composed of CRR4 and CAF1 proteins.</text>
</comment>
<name>A0A445DIM3_ARAHY</name>
<dbReference type="GO" id="GO:0003723">
    <property type="term" value="F:RNA binding"/>
    <property type="evidence" value="ECO:0007669"/>
    <property type="project" value="UniProtKB-KW"/>
</dbReference>
<keyword evidence="14" id="KW-0805">Transcription regulation</keyword>
<comment type="similarity">
    <text evidence="5">Belongs to the CAF1 family.</text>
</comment>
<dbReference type="PANTHER" id="PTHR10797">
    <property type="entry name" value="CCR4-NOT TRANSCRIPTION COMPLEX SUBUNIT"/>
    <property type="match status" value="1"/>
</dbReference>
<comment type="catalytic activity">
    <reaction evidence="1">
        <text>Exonucleolytic cleavage of poly(A) to 5'-AMP.</text>
        <dbReference type="EC" id="3.1.13.4"/>
    </reaction>
</comment>
<comment type="caution">
    <text evidence="18">The sequence shown here is derived from an EMBL/GenBank/DDBJ whole genome shotgun (WGS) entry which is preliminary data.</text>
</comment>
<evidence type="ECO:0000256" key="4">
    <source>
        <dbReference type="ARBA" id="ARBA00004496"/>
    </source>
</evidence>
<dbReference type="Proteomes" id="UP000289738">
    <property type="component" value="Chromosome A04"/>
</dbReference>
<evidence type="ECO:0000256" key="6">
    <source>
        <dbReference type="ARBA" id="ARBA00011757"/>
    </source>
</evidence>
<dbReference type="STRING" id="3818.A0A445DIM3"/>
<organism evidence="18 19">
    <name type="scientific">Arachis hypogaea</name>
    <name type="common">Peanut</name>
    <dbReference type="NCBI Taxonomy" id="3818"/>
    <lineage>
        <taxon>Eukaryota</taxon>
        <taxon>Viridiplantae</taxon>
        <taxon>Streptophyta</taxon>
        <taxon>Embryophyta</taxon>
        <taxon>Tracheophyta</taxon>
        <taxon>Spermatophyta</taxon>
        <taxon>Magnoliopsida</taxon>
        <taxon>eudicotyledons</taxon>
        <taxon>Gunneridae</taxon>
        <taxon>Pentapetalae</taxon>
        <taxon>rosids</taxon>
        <taxon>fabids</taxon>
        <taxon>Fabales</taxon>
        <taxon>Fabaceae</taxon>
        <taxon>Papilionoideae</taxon>
        <taxon>50 kb inversion clade</taxon>
        <taxon>dalbergioids sensu lato</taxon>
        <taxon>Dalbergieae</taxon>
        <taxon>Pterocarpus clade</taxon>
        <taxon>Arachis</taxon>
    </lineage>
</organism>
<dbReference type="AlphaFoldDB" id="A0A445DIM3"/>
<evidence type="ECO:0000256" key="15">
    <source>
        <dbReference type="ARBA" id="ARBA00023163"/>
    </source>
</evidence>
<evidence type="ECO:0000256" key="1">
    <source>
        <dbReference type="ARBA" id="ARBA00001663"/>
    </source>
</evidence>
<dbReference type="EMBL" id="SDMP01000004">
    <property type="protein sequence ID" value="RYR63034.1"/>
    <property type="molecule type" value="Genomic_DNA"/>
</dbReference>